<gene>
    <name evidence="1" type="ORF">TbrSNM41_24260</name>
</gene>
<evidence type="ECO:0000313" key="2">
    <source>
        <dbReference type="Proteomes" id="UP000831120"/>
    </source>
</evidence>
<dbReference type="RefSeq" id="WP_244363749.1">
    <property type="nucleotide sequence ID" value="NZ_AP025594.1"/>
</dbReference>
<evidence type="ECO:0000313" key="1">
    <source>
        <dbReference type="EMBL" id="BDG17692.1"/>
    </source>
</evidence>
<accession>A0ABN6NKV0</accession>
<keyword evidence="2" id="KW-1185">Reference proteome</keyword>
<reference evidence="1 2" key="1">
    <citation type="journal article" date="2022" name="Microbiol. Resour. Announc.">
        <title>Complete Genome Sequences of Thermus Strains Isolated from Senami Hot Spring in Japan.</title>
        <authorList>
            <person name="Miyazaki K."/>
        </authorList>
    </citation>
    <scope>NUCLEOTIDE SEQUENCE [LARGE SCALE GENOMIC DNA]</scope>
    <source>
        <strain evidence="1 2">SNM4-1</strain>
        <plasmid evidence="1 2">pTbrSNM4-1b</plasmid>
    </source>
</reference>
<name>A0ABN6NKV0_THEBO</name>
<dbReference type="Proteomes" id="UP000831120">
    <property type="component" value="Plasmid pTbrSNM4-1b"/>
</dbReference>
<dbReference type="EMBL" id="AP025594">
    <property type="protein sequence ID" value="BDG17692.1"/>
    <property type="molecule type" value="Genomic_DNA"/>
</dbReference>
<proteinExistence type="predicted"/>
<geneLocation type="plasmid" evidence="1 2">
    <name>pTbrSNM4-1b</name>
</geneLocation>
<sequence>MESRGKRPNHLAYETLTHLMRRGSLHGLGPKARAALILLFLALEAIREMGPDGKPPKVPDLARAARALDDGRSRFGQALREALEKNLELFLPWAPKEVQAQPPPKRAGALRRHLVRSAAGYRSRDLWREVLRAVAKGWRLSSGAPSCQSGGCVCLPPRPEVLLALIPLPAMGEAFFATIAEHNRLKSRSLLEGATGAHFAFGFLGYGEAFPFVRDICGMFQPVANLRSMCEDGRAILFADGRGDLLEAARGQHPGQVRLRAYLNADGDVRLPSPSLQSLLEPWYALAYPLLDAYLAKGGPLYASSDSGYDWDLVEEYHEAILRGWREGRCPFPSAHGTGVAT</sequence>
<protein>
    <submittedName>
        <fullName evidence="1">Uncharacterized protein</fullName>
    </submittedName>
</protein>
<organism evidence="1 2">
    <name type="scientific">Thermus brockianus</name>
    <dbReference type="NCBI Taxonomy" id="56956"/>
    <lineage>
        <taxon>Bacteria</taxon>
        <taxon>Thermotogati</taxon>
        <taxon>Deinococcota</taxon>
        <taxon>Deinococci</taxon>
        <taxon>Thermales</taxon>
        <taxon>Thermaceae</taxon>
        <taxon>Thermus</taxon>
    </lineage>
</organism>
<keyword evidence="1" id="KW-0614">Plasmid</keyword>